<evidence type="ECO:0000313" key="10">
    <source>
        <dbReference type="Proteomes" id="UP000783934"/>
    </source>
</evidence>
<feature type="transmembrane region" description="Helical" evidence="5">
    <location>
        <begin position="96"/>
        <end position="113"/>
    </location>
</feature>
<evidence type="ECO:0000256" key="1">
    <source>
        <dbReference type="ARBA" id="ARBA00004141"/>
    </source>
</evidence>
<evidence type="ECO:0000313" key="9">
    <source>
        <dbReference type="Proteomes" id="UP000700248"/>
    </source>
</evidence>
<dbReference type="GO" id="GO:0016020">
    <property type="term" value="C:membrane"/>
    <property type="evidence" value="ECO:0007669"/>
    <property type="project" value="UniProtKB-SubCell"/>
</dbReference>
<keyword evidence="10" id="KW-1185">Reference proteome</keyword>
<evidence type="ECO:0000256" key="4">
    <source>
        <dbReference type="ARBA" id="ARBA00023136"/>
    </source>
</evidence>
<keyword evidence="4 5" id="KW-0472">Membrane</keyword>
<dbReference type="Proteomes" id="UP000783934">
    <property type="component" value="Unassembled WGS sequence"/>
</dbReference>
<keyword evidence="2 5" id="KW-0812">Transmembrane</keyword>
<sequence length="156" mass="18140">MQNIALAIGVFIVLLVSLSFGERISTELIHWLSYLTGLAFHNFQDVIHTIQQYLRLNWGKVALALILTLPISYWLSRRHQSNDTSTPRRLSKRKTAIFLAFFLGWAGIHRFYIGQLGWGLMYLVLFYLFAPLSVILSWIDALRYALMSDDEFMLRL</sequence>
<evidence type="ECO:0000259" key="6">
    <source>
        <dbReference type="Pfam" id="PF05154"/>
    </source>
</evidence>
<feature type="domain" description="TM2" evidence="6">
    <location>
        <begin position="92"/>
        <end position="138"/>
    </location>
</feature>
<dbReference type="RefSeq" id="WP_167661904.1">
    <property type="nucleotide sequence ID" value="NZ_BMCQ01000005.1"/>
</dbReference>
<evidence type="ECO:0000256" key="3">
    <source>
        <dbReference type="ARBA" id="ARBA00022989"/>
    </source>
</evidence>
<proteinExistence type="predicted"/>
<dbReference type="Pfam" id="PF05154">
    <property type="entry name" value="TM2"/>
    <property type="match status" value="1"/>
</dbReference>
<accession>A0A9D2VG32</accession>
<keyword evidence="3 5" id="KW-1133">Transmembrane helix</keyword>
<comment type="subcellular location">
    <subcellularLocation>
        <location evidence="1">Membrane</location>
        <topology evidence="1">Multi-pass membrane protein</topology>
    </subcellularLocation>
</comment>
<dbReference type="EMBL" id="JAATIZ010000004">
    <property type="protein sequence ID" value="NJB65995.1"/>
    <property type="molecule type" value="Genomic_DNA"/>
</dbReference>
<dbReference type="AlphaFoldDB" id="A0A9D2VG32"/>
<feature type="transmembrane region" description="Helical" evidence="5">
    <location>
        <begin position="119"/>
        <end position="139"/>
    </location>
</feature>
<feature type="transmembrane region" description="Helical" evidence="5">
    <location>
        <begin position="58"/>
        <end position="75"/>
    </location>
</feature>
<evidence type="ECO:0000256" key="5">
    <source>
        <dbReference type="SAM" id="Phobius"/>
    </source>
</evidence>
<evidence type="ECO:0000256" key="2">
    <source>
        <dbReference type="ARBA" id="ARBA00022692"/>
    </source>
</evidence>
<name>A0A9D2VG32_9BURK</name>
<comment type="caution">
    <text evidence="7">The sequence shown here is derived from an EMBL/GenBank/DDBJ whole genome shotgun (WGS) entry which is preliminary data.</text>
</comment>
<protein>
    <submittedName>
        <fullName evidence="8">TM2 domain-containing membrane protein YozV</fullName>
    </submittedName>
    <submittedName>
        <fullName evidence="7">TM2 domain-containing protein</fullName>
    </submittedName>
</protein>
<dbReference type="EMBL" id="DYTQ01000069">
    <property type="protein sequence ID" value="HJH24062.1"/>
    <property type="molecule type" value="Genomic_DNA"/>
</dbReference>
<organism evidence="7 9">
    <name type="scientific">Paenalcaligenes hominis</name>
    <dbReference type="NCBI Taxonomy" id="643674"/>
    <lineage>
        <taxon>Bacteria</taxon>
        <taxon>Pseudomonadati</taxon>
        <taxon>Pseudomonadota</taxon>
        <taxon>Betaproteobacteria</taxon>
        <taxon>Burkholderiales</taxon>
        <taxon>Alcaligenaceae</taxon>
        <taxon>Paenalcaligenes</taxon>
    </lineage>
</organism>
<evidence type="ECO:0000313" key="8">
    <source>
        <dbReference type="EMBL" id="NJB65995.1"/>
    </source>
</evidence>
<gene>
    <name evidence="8" type="ORF">GGR41_002250</name>
    <name evidence="7" type="ORF">K8U84_05860</name>
</gene>
<evidence type="ECO:0000313" key="7">
    <source>
        <dbReference type="EMBL" id="HJH24062.1"/>
    </source>
</evidence>
<reference evidence="7" key="3">
    <citation type="submission" date="2021-09" db="EMBL/GenBank/DDBJ databases">
        <authorList>
            <person name="Gilroy R."/>
        </authorList>
    </citation>
    <scope>NUCLEOTIDE SEQUENCE</scope>
    <source>
        <strain evidence="7">CHK175-13533</strain>
    </source>
</reference>
<dbReference type="InterPro" id="IPR007829">
    <property type="entry name" value="TM2"/>
</dbReference>
<reference evidence="8 10" key="1">
    <citation type="submission" date="2020-03" db="EMBL/GenBank/DDBJ databases">
        <title>Genomic Encyclopedia of Type Strains, Phase IV (KMG-IV): sequencing the most valuable type-strain genomes for metagenomic binning, comparative biology and taxonomic classification.</title>
        <authorList>
            <person name="Goeker M."/>
        </authorList>
    </citation>
    <scope>NUCLEOTIDE SEQUENCE [LARGE SCALE GENOMIC DNA]</scope>
    <source>
        <strain evidence="8 10">DSM 26613</strain>
    </source>
</reference>
<dbReference type="Proteomes" id="UP000700248">
    <property type="component" value="Unassembled WGS sequence"/>
</dbReference>
<reference evidence="7" key="2">
    <citation type="journal article" date="2021" name="PeerJ">
        <title>Extensive microbial diversity within the chicken gut microbiome revealed by metagenomics and culture.</title>
        <authorList>
            <person name="Gilroy R."/>
            <person name="Ravi A."/>
            <person name="Getino M."/>
            <person name="Pursley I."/>
            <person name="Horton D.L."/>
            <person name="Alikhan N.F."/>
            <person name="Baker D."/>
            <person name="Gharbi K."/>
            <person name="Hall N."/>
            <person name="Watson M."/>
            <person name="Adriaenssens E.M."/>
            <person name="Foster-Nyarko E."/>
            <person name="Jarju S."/>
            <person name="Secka A."/>
            <person name="Antonio M."/>
            <person name="Oren A."/>
            <person name="Chaudhuri R.R."/>
            <person name="La Ragione R."/>
            <person name="Hildebrand F."/>
            <person name="Pallen M.J."/>
        </authorList>
    </citation>
    <scope>NUCLEOTIDE SEQUENCE</scope>
    <source>
        <strain evidence="7">CHK175-13533</strain>
    </source>
</reference>